<name>A0A834WMZ2_9FABA</name>
<sequence>MLNLVVLTSNMWALTNIWAVPIALTIKRYAMTSEEAQIKSKLLESVSSITIESCLYEALEMLIPQAYVDDLYLVYISDFMDARARPLFRSSYFLMGELRQRETTFYRACDTDDGPTGLVVRPKRAKKMPAWTNDFELDV</sequence>
<reference evidence="1" key="1">
    <citation type="submission" date="2020-09" db="EMBL/GenBank/DDBJ databases">
        <title>Genome-Enabled Discovery of Anthraquinone Biosynthesis in Senna tora.</title>
        <authorList>
            <person name="Kang S.-H."/>
            <person name="Pandey R.P."/>
            <person name="Lee C.-M."/>
            <person name="Sim J.-S."/>
            <person name="Jeong J.-T."/>
            <person name="Choi B.-S."/>
            <person name="Jung M."/>
            <person name="Ginzburg D."/>
            <person name="Zhao K."/>
            <person name="Won S.Y."/>
            <person name="Oh T.-J."/>
            <person name="Yu Y."/>
            <person name="Kim N.-H."/>
            <person name="Lee O.R."/>
            <person name="Lee T.-H."/>
            <person name="Bashyal P."/>
            <person name="Kim T.-S."/>
            <person name="Lee W.-H."/>
            <person name="Kawkins C."/>
            <person name="Kim C.-K."/>
            <person name="Kim J.S."/>
            <person name="Ahn B.O."/>
            <person name="Rhee S.Y."/>
            <person name="Sohng J.K."/>
        </authorList>
    </citation>
    <scope>NUCLEOTIDE SEQUENCE</scope>
    <source>
        <tissue evidence="1">Leaf</tissue>
    </source>
</reference>
<proteinExistence type="predicted"/>
<protein>
    <submittedName>
        <fullName evidence="1">Uncharacterized protein</fullName>
    </submittedName>
</protein>
<keyword evidence="2" id="KW-1185">Reference proteome</keyword>
<accession>A0A834WMZ2</accession>
<dbReference type="Proteomes" id="UP000634136">
    <property type="component" value="Unassembled WGS sequence"/>
</dbReference>
<evidence type="ECO:0000313" key="2">
    <source>
        <dbReference type="Proteomes" id="UP000634136"/>
    </source>
</evidence>
<organism evidence="1 2">
    <name type="scientific">Senna tora</name>
    <dbReference type="NCBI Taxonomy" id="362788"/>
    <lineage>
        <taxon>Eukaryota</taxon>
        <taxon>Viridiplantae</taxon>
        <taxon>Streptophyta</taxon>
        <taxon>Embryophyta</taxon>
        <taxon>Tracheophyta</taxon>
        <taxon>Spermatophyta</taxon>
        <taxon>Magnoliopsida</taxon>
        <taxon>eudicotyledons</taxon>
        <taxon>Gunneridae</taxon>
        <taxon>Pentapetalae</taxon>
        <taxon>rosids</taxon>
        <taxon>fabids</taxon>
        <taxon>Fabales</taxon>
        <taxon>Fabaceae</taxon>
        <taxon>Caesalpinioideae</taxon>
        <taxon>Cassia clade</taxon>
        <taxon>Senna</taxon>
    </lineage>
</organism>
<dbReference type="EMBL" id="JAAIUW010000006">
    <property type="protein sequence ID" value="KAF7828847.1"/>
    <property type="molecule type" value="Genomic_DNA"/>
</dbReference>
<evidence type="ECO:0000313" key="1">
    <source>
        <dbReference type="EMBL" id="KAF7828847.1"/>
    </source>
</evidence>
<dbReference type="AlphaFoldDB" id="A0A834WMZ2"/>
<comment type="caution">
    <text evidence="1">The sequence shown here is derived from an EMBL/GenBank/DDBJ whole genome shotgun (WGS) entry which is preliminary data.</text>
</comment>
<gene>
    <name evidence="1" type="ORF">G2W53_020011</name>
</gene>